<dbReference type="EMBL" id="SOAW01000001">
    <property type="protein sequence ID" value="TDT33129.1"/>
    <property type="molecule type" value="Genomic_DNA"/>
</dbReference>
<comment type="function">
    <text evidence="3">Catalyzes the reversible isomerization-deamination of glucosamine 6-phosphate (GlcN6P) to form fructose 6-phosphate (Fru6P) and ammonium ion.</text>
</comment>
<dbReference type="SUPFAM" id="SSF100950">
    <property type="entry name" value="NagB/RpiA/CoA transferase-like"/>
    <property type="match status" value="1"/>
</dbReference>
<dbReference type="Gene3D" id="3.40.50.1360">
    <property type="match status" value="1"/>
</dbReference>
<accession>A0A4R7J9S9</accession>
<keyword evidence="3" id="KW-0021">Allosteric enzyme</keyword>
<dbReference type="NCBIfam" id="TIGR00502">
    <property type="entry name" value="nagB"/>
    <property type="match status" value="1"/>
</dbReference>
<comment type="activity regulation">
    <text evidence="3">Allosterically activated by N-acetylglucosamine 6-phosphate (GlcNAc6P).</text>
</comment>
<feature type="active site" description="For ring-opening step" evidence="3">
    <location>
        <position position="142"/>
    </location>
</feature>
<keyword evidence="2 3" id="KW-0119">Carbohydrate metabolism</keyword>
<dbReference type="PROSITE" id="PS01161">
    <property type="entry name" value="GLC_GALNAC_ISOMERASE"/>
    <property type="match status" value="1"/>
</dbReference>
<dbReference type="GO" id="GO:0005737">
    <property type="term" value="C:cytoplasm"/>
    <property type="evidence" value="ECO:0007669"/>
    <property type="project" value="TreeGrafter"/>
</dbReference>
<feature type="site" description="Part of the allosteric site" evidence="3">
    <location>
        <position position="155"/>
    </location>
</feature>
<dbReference type="GO" id="GO:0006046">
    <property type="term" value="P:N-acetylglucosamine catabolic process"/>
    <property type="evidence" value="ECO:0007669"/>
    <property type="project" value="UniProtKB-UniRule"/>
</dbReference>
<comment type="similarity">
    <text evidence="3">Belongs to the glucosamine/galactosamine-6-phosphate isomerase family. NagB subfamily.</text>
</comment>
<evidence type="ECO:0000256" key="3">
    <source>
        <dbReference type="HAMAP-Rule" id="MF_01241"/>
    </source>
</evidence>
<dbReference type="GO" id="GO:0006043">
    <property type="term" value="P:glucosamine catabolic process"/>
    <property type="evidence" value="ECO:0007669"/>
    <property type="project" value="TreeGrafter"/>
</dbReference>
<feature type="active site" description="For ring-opening step" evidence="3">
    <location>
        <position position="135"/>
    </location>
</feature>
<reference evidence="5 6" key="1">
    <citation type="submission" date="2019-03" db="EMBL/GenBank/DDBJ databases">
        <title>Genomic Encyclopedia of Archaeal and Bacterial Type Strains, Phase II (KMG-II): from individual species to whole genera.</title>
        <authorList>
            <person name="Goeker M."/>
        </authorList>
    </citation>
    <scope>NUCLEOTIDE SEQUENCE [LARGE SCALE GENOMIC DNA]</scope>
    <source>
        <strain evidence="5 6">DSM 24323</strain>
    </source>
</reference>
<dbReference type="OrthoDB" id="9791139at2"/>
<dbReference type="GO" id="GO:0019262">
    <property type="term" value="P:N-acetylneuraminate catabolic process"/>
    <property type="evidence" value="ECO:0007669"/>
    <property type="project" value="UniProtKB-UniRule"/>
</dbReference>
<dbReference type="AlphaFoldDB" id="A0A4R7J9S9"/>
<dbReference type="InterPro" id="IPR006148">
    <property type="entry name" value="Glc/Gal-6P_isomerase"/>
</dbReference>
<dbReference type="PANTHER" id="PTHR11280:SF5">
    <property type="entry name" value="GLUCOSAMINE-6-PHOSPHATE ISOMERASE"/>
    <property type="match status" value="1"/>
</dbReference>
<dbReference type="InterPro" id="IPR004547">
    <property type="entry name" value="Glucosamine6P_isomerase"/>
</dbReference>
<dbReference type="Proteomes" id="UP000295371">
    <property type="component" value="Unassembled WGS sequence"/>
</dbReference>
<protein>
    <recommendedName>
        <fullName evidence="3">Glucosamine-6-phosphate deaminase</fullName>
        <ecNumber evidence="3">3.5.99.6</ecNumber>
    </recommendedName>
    <alternativeName>
        <fullName evidence="3">GlcN6P deaminase</fullName>
        <shortName evidence="3">GNPDA</shortName>
    </alternativeName>
    <alternativeName>
        <fullName evidence="3">Glucosamine-6-phosphate isomerase</fullName>
    </alternativeName>
</protein>
<dbReference type="Pfam" id="PF01182">
    <property type="entry name" value="Glucosamine_iso"/>
    <property type="match status" value="1"/>
</dbReference>
<evidence type="ECO:0000313" key="5">
    <source>
        <dbReference type="EMBL" id="TDT33129.1"/>
    </source>
</evidence>
<feature type="site" description="Part of the allosteric site" evidence="3">
    <location>
        <position position="152"/>
    </location>
</feature>
<feature type="active site" description="Proton acceptor; for ring-opening step" evidence="3">
    <location>
        <position position="137"/>
    </location>
</feature>
<dbReference type="GO" id="GO:0042802">
    <property type="term" value="F:identical protein binding"/>
    <property type="evidence" value="ECO:0007669"/>
    <property type="project" value="TreeGrafter"/>
</dbReference>
<dbReference type="EC" id="3.5.99.6" evidence="3"/>
<gene>
    <name evidence="3" type="primary">nagB</name>
    <name evidence="5" type="ORF">CLV29_0730</name>
</gene>
<dbReference type="RefSeq" id="WP_133753690.1">
    <property type="nucleotide sequence ID" value="NZ_SOAW01000001.1"/>
</dbReference>
<dbReference type="InterPro" id="IPR037171">
    <property type="entry name" value="NagB/RpiA_transferase-like"/>
</dbReference>
<dbReference type="HAMAP" id="MF_01241">
    <property type="entry name" value="GlcN6P_deamin"/>
    <property type="match status" value="1"/>
</dbReference>
<name>A0A4R7J9S9_9ACTN</name>
<keyword evidence="6" id="KW-1185">Reference proteome</keyword>
<sequence>MEVVILADEREVGAFAAGRIASMIDKHPDAVLGVATGSSPQQTYRVLGEQVAAGLDVSRVSAFALDEYVGLPGDHPQSYHRVIAETVTEPLGLDPSRVHVPDGMALDLDAACADYEDRIAAAGGIDLQLLGIGANGHIGFNEPTSSLASRTRVKTLTARTRADNARFFDDPDQVPRQCLTQGLATILDAHTTVLVATGTAKARAIARIVEGPVQALWPGSVLQLHRRATVVVDEAAAAELELADYYRYTDSQRRLWETERRTD</sequence>
<feature type="active site" description="Proton acceptor; for enolization step" evidence="3">
    <location>
        <position position="66"/>
    </location>
</feature>
<keyword evidence="1 3" id="KW-0378">Hydrolase</keyword>
<dbReference type="InterPro" id="IPR018321">
    <property type="entry name" value="Glucosamine6P_isomerase_CS"/>
</dbReference>
<feature type="domain" description="Glucosamine/galactosamine-6-phosphate isomerase" evidence="4">
    <location>
        <begin position="12"/>
        <end position="227"/>
    </location>
</feature>
<dbReference type="NCBIfam" id="NF001684">
    <property type="entry name" value="PRK00443.1-4"/>
    <property type="match status" value="1"/>
</dbReference>
<dbReference type="GO" id="GO:0005975">
    <property type="term" value="P:carbohydrate metabolic process"/>
    <property type="evidence" value="ECO:0007669"/>
    <property type="project" value="InterPro"/>
</dbReference>
<evidence type="ECO:0000256" key="2">
    <source>
        <dbReference type="ARBA" id="ARBA00023277"/>
    </source>
</evidence>
<dbReference type="GO" id="GO:0004342">
    <property type="term" value="F:glucosamine-6-phosphate deaminase activity"/>
    <property type="evidence" value="ECO:0007669"/>
    <property type="project" value="UniProtKB-UniRule"/>
</dbReference>
<feature type="site" description="Part of the allosteric site" evidence="3">
    <location>
        <position position="145"/>
    </location>
</feature>
<comment type="pathway">
    <text evidence="3">Amino-sugar metabolism; N-acetylneuraminate degradation; D-fructose 6-phosphate from N-acetylneuraminate: step 5/5.</text>
</comment>
<evidence type="ECO:0000256" key="1">
    <source>
        <dbReference type="ARBA" id="ARBA00022801"/>
    </source>
</evidence>
<proteinExistence type="inferred from homology"/>
<comment type="catalytic activity">
    <reaction evidence="3">
        <text>alpha-D-glucosamine 6-phosphate + H2O = beta-D-fructose 6-phosphate + NH4(+)</text>
        <dbReference type="Rhea" id="RHEA:12172"/>
        <dbReference type="ChEBI" id="CHEBI:15377"/>
        <dbReference type="ChEBI" id="CHEBI:28938"/>
        <dbReference type="ChEBI" id="CHEBI:57634"/>
        <dbReference type="ChEBI" id="CHEBI:75989"/>
        <dbReference type="EC" id="3.5.99.6"/>
    </reaction>
</comment>
<comment type="caution">
    <text evidence="5">The sequence shown here is derived from an EMBL/GenBank/DDBJ whole genome shotgun (WGS) entry which is preliminary data.</text>
</comment>
<organism evidence="5 6">
    <name type="scientific">Naumannella halotolerans</name>
    <dbReference type="NCBI Taxonomy" id="993414"/>
    <lineage>
        <taxon>Bacteria</taxon>
        <taxon>Bacillati</taxon>
        <taxon>Actinomycetota</taxon>
        <taxon>Actinomycetes</taxon>
        <taxon>Propionibacteriales</taxon>
        <taxon>Propionibacteriaceae</taxon>
        <taxon>Naumannella</taxon>
    </lineage>
</organism>
<dbReference type="UniPathway" id="UPA00629">
    <property type="reaction ID" value="UER00684"/>
</dbReference>
<comment type="caution">
    <text evidence="3">Lacks conserved residue(s) required for the propagation of feature annotation.</text>
</comment>
<dbReference type="PANTHER" id="PTHR11280">
    <property type="entry name" value="GLUCOSAMINE-6-PHOSPHATE ISOMERASE"/>
    <property type="match status" value="1"/>
</dbReference>
<feature type="site" description="Part of the allosteric site" evidence="3">
    <location>
        <position position="154"/>
    </location>
</feature>
<dbReference type="CDD" id="cd01399">
    <property type="entry name" value="GlcN6P_deaminase"/>
    <property type="match status" value="1"/>
</dbReference>
<evidence type="ECO:0000313" key="6">
    <source>
        <dbReference type="Proteomes" id="UP000295371"/>
    </source>
</evidence>
<evidence type="ECO:0000259" key="4">
    <source>
        <dbReference type="Pfam" id="PF01182"/>
    </source>
</evidence>